<gene>
    <name evidence="1" type="ORF">ACFSGI_07830</name>
</gene>
<dbReference type="EC" id="1.-.-.-" evidence="1"/>
<dbReference type="InterPro" id="IPR002347">
    <property type="entry name" value="SDR_fam"/>
</dbReference>
<keyword evidence="1" id="KW-0560">Oxidoreductase</keyword>
<dbReference type="RefSeq" id="WP_204823591.1">
    <property type="nucleotide sequence ID" value="NZ_JBHUGF010000010.1"/>
</dbReference>
<evidence type="ECO:0000313" key="1">
    <source>
        <dbReference type="EMBL" id="MFD1989863.1"/>
    </source>
</evidence>
<sequence length="229" mass="25352">MKTLVIIGAGKGLGLSLAKRFGVAEFQIAFVSRNATKLQEMVDVLKENHIEASYFIADVYQADQITDALTKIKDKYGSIDVLEFSPTPGKYPPTSVLELTADNIKDLYEGYIFSAIHVVNTVLPDMLTRKEGALLFTTGLSALYPIPMMGNIGIILAGLRNYIANLHTELSPKGIFVSHRSLGLWIKESGNGTVNDPDVIADMWYKAYIDQAVWEEEYPKGVTPETIQY</sequence>
<organism evidence="1 2">
    <name type="scientific">Paenibacillus nicotianae</name>
    <dbReference type="NCBI Taxonomy" id="1526551"/>
    <lineage>
        <taxon>Bacteria</taxon>
        <taxon>Bacillati</taxon>
        <taxon>Bacillota</taxon>
        <taxon>Bacilli</taxon>
        <taxon>Bacillales</taxon>
        <taxon>Paenibacillaceae</taxon>
        <taxon>Paenibacillus</taxon>
    </lineage>
</organism>
<dbReference type="InterPro" id="IPR036291">
    <property type="entry name" value="NAD(P)-bd_dom_sf"/>
</dbReference>
<proteinExistence type="predicted"/>
<name>A0ABW4UTA2_9BACL</name>
<dbReference type="PANTHER" id="PTHR43431">
    <property type="entry name" value="OXIDOREDUCTASE, SHORT CHAIN DEHYDROGENASE/REDUCTASE FAMILY (AFU_ORTHOLOGUE AFUA_5G14000)"/>
    <property type="match status" value="1"/>
</dbReference>
<dbReference type="EMBL" id="JBHUGF010000010">
    <property type="protein sequence ID" value="MFD1989863.1"/>
    <property type="molecule type" value="Genomic_DNA"/>
</dbReference>
<dbReference type="SUPFAM" id="SSF51735">
    <property type="entry name" value="NAD(P)-binding Rossmann-fold domains"/>
    <property type="match status" value="1"/>
</dbReference>
<dbReference type="Gene3D" id="3.40.50.720">
    <property type="entry name" value="NAD(P)-binding Rossmann-like Domain"/>
    <property type="match status" value="1"/>
</dbReference>
<accession>A0ABW4UTA2</accession>
<comment type="caution">
    <text evidence="1">The sequence shown here is derived from an EMBL/GenBank/DDBJ whole genome shotgun (WGS) entry which is preliminary data.</text>
</comment>
<reference evidence="2" key="1">
    <citation type="journal article" date="2019" name="Int. J. Syst. Evol. Microbiol.">
        <title>The Global Catalogue of Microorganisms (GCM) 10K type strain sequencing project: providing services to taxonomists for standard genome sequencing and annotation.</title>
        <authorList>
            <consortium name="The Broad Institute Genomics Platform"/>
            <consortium name="The Broad Institute Genome Sequencing Center for Infectious Disease"/>
            <person name="Wu L."/>
            <person name="Ma J."/>
        </authorList>
    </citation>
    <scope>NUCLEOTIDE SEQUENCE [LARGE SCALE GENOMIC DNA]</scope>
    <source>
        <strain evidence="2">CGMCC 1.15067</strain>
    </source>
</reference>
<keyword evidence="2" id="KW-1185">Reference proteome</keyword>
<evidence type="ECO:0000313" key="2">
    <source>
        <dbReference type="Proteomes" id="UP001597403"/>
    </source>
</evidence>
<dbReference type="Pfam" id="PF00106">
    <property type="entry name" value="adh_short"/>
    <property type="match status" value="1"/>
</dbReference>
<dbReference type="PANTHER" id="PTHR43431:SF7">
    <property type="entry name" value="OXIDOREDUCTASE, SHORT CHAIN DEHYDROGENASE_REDUCTASE FAMILY (AFU_ORTHOLOGUE AFUA_5G14000)"/>
    <property type="match status" value="1"/>
</dbReference>
<dbReference type="Proteomes" id="UP001597403">
    <property type="component" value="Unassembled WGS sequence"/>
</dbReference>
<dbReference type="GO" id="GO:0016491">
    <property type="term" value="F:oxidoreductase activity"/>
    <property type="evidence" value="ECO:0007669"/>
    <property type="project" value="UniProtKB-KW"/>
</dbReference>
<protein>
    <submittedName>
        <fullName evidence="1">SDR family NAD(P)-dependent oxidoreductase</fullName>
        <ecNumber evidence="1">1.-.-.-</ecNumber>
    </submittedName>
</protein>